<evidence type="ECO:0000313" key="3">
    <source>
        <dbReference type="Proteomes" id="UP000831495"/>
    </source>
</evidence>
<keyword evidence="1" id="KW-0812">Transmembrane</keyword>
<name>A0ABY4P9J4_9LACO</name>
<dbReference type="Proteomes" id="UP000831495">
    <property type="component" value="Chromosome"/>
</dbReference>
<gene>
    <name evidence="2" type="ORF">MOO45_00485</name>
</gene>
<reference evidence="2" key="1">
    <citation type="journal article" date="2022" name="Int. J. Syst. Evol. Microbiol.">
        <title>Apilactobacillus apisilvae sp. nov., Nicolia spurrieriana gen. nov. sp. nov., Bombilactobacillus folatiphilus sp. nov. and Bombilactobacillus thymidiniphilus sp. nov., four new lactic acid bacterial isolates from stingless bees Tetragonula carbonaria and Austroplebeia australis.</title>
        <authorList>
            <person name="Oliphant S.A."/>
            <person name="Watson-Haigh N.S."/>
            <person name="Sumby K.M."/>
            <person name="Gardner J."/>
            <person name="Groom S."/>
            <person name="Jiranek V."/>
        </authorList>
    </citation>
    <scope>NUCLEOTIDE SEQUENCE</scope>
    <source>
        <strain evidence="2">SG4_D2</strain>
    </source>
</reference>
<feature type="transmembrane region" description="Helical" evidence="1">
    <location>
        <begin position="6"/>
        <end position="23"/>
    </location>
</feature>
<keyword evidence="3" id="KW-1185">Reference proteome</keyword>
<protein>
    <submittedName>
        <fullName evidence="2">Uncharacterized protein</fullName>
    </submittedName>
</protein>
<evidence type="ECO:0000313" key="2">
    <source>
        <dbReference type="EMBL" id="UQS82206.1"/>
    </source>
</evidence>
<feature type="transmembrane region" description="Helical" evidence="1">
    <location>
        <begin position="57"/>
        <end position="77"/>
    </location>
</feature>
<dbReference type="EMBL" id="CP093366">
    <property type="protein sequence ID" value="UQS82206.1"/>
    <property type="molecule type" value="Genomic_DNA"/>
</dbReference>
<feature type="transmembrane region" description="Helical" evidence="1">
    <location>
        <begin position="35"/>
        <end position="51"/>
    </location>
</feature>
<keyword evidence="1" id="KW-1133">Transmembrane helix</keyword>
<dbReference type="RefSeq" id="WP_249514476.1">
    <property type="nucleotide sequence ID" value="NZ_CP093366.1"/>
</dbReference>
<accession>A0ABY4P9J4</accession>
<sequence>MADWIFILIDLFFIVAFLFNLFWQAQIVVPAKYKISSLVLTVFLAIWILSLPSDSWWYVLMVAAFLTTTLMQGTGGLGKKRLITNSFFAGVLGYQKVEHVTLVPIELPDTPAQVVAIFTTINRQNIQMTFKKSITDFQKDLQDVLPNNIKIDISRL</sequence>
<organism evidence="2 3">
    <name type="scientific">Bombilactobacillus folatiphilus</name>
    <dbReference type="NCBI Taxonomy" id="2923362"/>
    <lineage>
        <taxon>Bacteria</taxon>
        <taxon>Bacillati</taxon>
        <taxon>Bacillota</taxon>
        <taxon>Bacilli</taxon>
        <taxon>Lactobacillales</taxon>
        <taxon>Lactobacillaceae</taxon>
        <taxon>Bombilactobacillus</taxon>
    </lineage>
</organism>
<proteinExistence type="predicted"/>
<evidence type="ECO:0000256" key="1">
    <source>
        <dbReference type="SAM" id="Phobius"/>
    </source>
</evidence>
<keyword evidence="1" id="KW-0472">Membrane</keyword>